<dbReference type="PANTHER" id="PTHR12147:SF56">
    <property type="entry name" value="AMINOPEPTIDASE YDR415C-RELATED"/>
    <property type="match status" value="1"/>
</dbReference>
<dbReference type="KEGG" id="lal:AT746_03630"/>
<dbReference type="SUPFAM" id="SSF53187">
    <property type="entry name" value="Zn-dependent exopeptidases"/>
    <property type="match status" value="1"/>
</dbReference>
<dbReference type="Gene3D" id="3.50.30.30">
    <property type="match status" value="1"/>
</dbReference>
<evidence type="ECO:0000259" key="7">
    <source>
        <dbReference type="Pfam" id="PF04389"/>
    </source>
</evidence>
<dbReference type="Pfam" id="PF04389">
    <property type="entry name" value="Peptidase_M28"/>
    <property type="match status" value="1"/>
</dbReference>
<dbReference type="CDD" id="cd04821">
    <property type="entry name" value="PA_M28_1_2"/>
    <property type="match status" value="1"/>
</dbReference>
<proteinExistence type="predicted"/>
<evidence type="ECO:0000256" key="4">
    <source>
        <dbReference type="ARBA" id="ARBA00022729"/>
    </source>
</evidence>
<protein>
    <submittedName>
        <fullName evidence="8">Peptidase M28</fullName>
    </submittedName>
</protein>
<dbReference type="GO" id="GO:0006508">
    <property type="term" value="P:proteolysis"/>
    <property type="evidence" value="ECO:0007669"/>
    <property type="project" value="UniProtKB-KW"/>
</dbReference>
<keyword evidence="6" id="KW-0862">Zinc</keyword>
<keyword evidence="4" id="KW-0732">Signal</keyword>
<dbReference type="Gene3D" id="3.40.630.10">
    <property type="entry name" value="Zn peptidases"/>
    <property type="match status" value="1"/>
</dbReference>
<evidence type="ECO:0000256" key="2">
    <source>
        <dbReference type="ARBA" id="ARBA00022670"/>
    </source>
</evidence>
<keyword evidence="5" id="KW-0378">Hydrolase</keyword>
<keyword evidence="3" id="KW-0479">Metal-binding</keyword>
<dbReference type="Proteomes" id="UP000068447">
    <property type="component" value="Chromosome"/>
</dbReference>
<dbReference type="InterPro" id="IPR007484">
    <property type="entry name" value="Peptidase_M28"/>
</dbReference>
<evidence type="ECO:0000256" key="5">
    <source>
        <dbReference type="ARBA" id="ARBA00022801"/>
    </source>
</evidence>
<accession>A0A0U2QJY9</accession>
<dbReference type="AlphaFoldDB" id="A0A0U2QJY9"/>
<dbReference type="PANTHER" id="PTHR12147">
    <property type="entry name" value="METALLOPEPTIDASE M28 FAMILY MEMBER"/>
    <property type="match status" value="1"/>
</dbReference>
<dbReference type="OrthoDB" id="9778250at2"/>
<dbReference type="EMBL" id="CP013650">
    <property type="protein sequence ID" value="ALS97451.1"/>
    <property type="molecule type" value="Genomic_DNA"/>
</dbReference>
<name>A0A0U2QJY9_9ALTE</name>
<dbReference type="InterPro" id="IPR045175">
    <property type="entry name" value="M28_fam"/>
</dbReference>
<evidence type="ECO:0000256" key="1">
    <source>
        <dbReference type="ARBA" id="ARBA00022438"/>
    </source>
</evidence>
<sequence length="544" mass="59926">MAEDLSLSKGVFMRVLEVFLVALVLSGVARAAETPVSFSQESYKDYVKTLASDHFEGRGPMTEGEERTVSYLVEELKKLGVQPGYQGDFIQTVPMASIAASQDMQLDIGELSFEPGTDFVSRTQKMTKLTELNDSEVVFVGYGIDAPEYGWNDYADMDVKGKTLIMLVNDPGYATQDESVFRGNAMTYYGRWTYKYEEAIRRGASGVFIVHETGAAGYPWSVVESGATGSKYMLVDDTGNENELEAMGWIQSKTAEQIFASVDLDFTQLKAAAAKPGFKPMTLGVKANLRTTHWNKMGESKNVVGVIPGTSRKDEYLLLTAHWDAFGKKVGVKGDNIFNGAVDNASGVAGVLELARMLSEREEPLQRSVLIAFFTAEETGLLGAFAFAQQPPVPTRQMVGLFNIDSMNLAGATDYVLKYGDGLQELEDWLEDAAAGQGRRVKPDANPQNGLFFRSDHFALAQQGVPGLLFMDLGDSDPEYIANRYHKPADEFLESWQYSGVKNDLNLIYSLLDKLGNSDAWPGWKEGAEFKHIRQSDLSRPTGN</sequence>
<reference evidence="8 9" key="1">
    <citation type="submission" date="2015-12" db="EMBL/GenBank/DDBJ databases">
        <title>Complete genome of Lacimicrobium alkaliphilum KCTC 32984.</title>
        <authorList>
            <person name="Kim S.-G."/>
            <person name="Lee Y.-J."/>
        </authorList>
    </citation>
    <scope>NUCLEOTIDE SEQUENCE [LARGE SCALE GENOMIC DNA]</scope>
    <source>
        <strain evidence="8 9">YelD216</strain>
    </source>
</reference>
<evidence type="ECO:0000256" key="6">
    <source>
        <dbReference type="ARBA" id="ARBA00022833"/>
    </source>
</evidence>
<keyword evidence="9" id="KW-1185">Reference proteome</keyword>
<feature type="domain" description="Peptidase M28" evidence="7">
    <location>
        <begin position="302"/>
        <end position="492"/>
    </location>
</feature>
<dbReference type="GO" id="GO:0046872">
    <property type="term" value="F:metal ion binding"/>
    <property type="evidence" value="ECO:0007669"/>
    <property type="project" value="UniProtKB-KW"/>
</dbReference>
<dbReference type="GO" id="GO:0004177">
    <property type="term" value="F:aminopeptidase activity"/>
    <property type="evidence" value="ECO:0007669"/>
    <property type="project" value="UniProtKB-KW"/>
</dbReference>
<organism evidence="8 9">
    <name type="scientific">Lacimicrobium alkaliphilum</name>
    <dbReference type="NCBI Taxonomy" id="1526571"/>
    <lineage>
        <taxon>Bacteria</taxon>
        <taxon>Pseudomonadati</taxon>
        <taxon>Pseudomonadota</taxon>
        <taxon>Gammaproteobacteria</taxon>
        <taxon>Alteromonadales</taxon>
        <taxon>Alteromonadaceae</taxon>
        <taxon>Lacimicrobium</taxon>
    </lineage>
</organism>
<keyword evidence="1" id="KW-0031">Aminopeptidase</keyword>
<dbReference type="CDD" id="cd05660">
    <property type="entry name" value="M28_like_PA"/>
    <property type="match status" value="1"/>
</dbReference>
<evidence type="ECO:0000313" key="9">
    <source>
        <dbReference type="Proteomes" id="UP000068447"/>
    </source>
</evidence>
<evidence type="ECO:0000313" key="8">
    <source>
        <dbReference type="EMBL" id="ALS97451.1"/>
    </source>
</evidence>
<keyword evidence="2" id="KW-0645">Protease</keyword>
<dbReference type="STRING" id="1526571.AT746_03630"/>
<evidence type="ECO:0000256" key="3">
    <source>
        <dbReference type="ARBA" id="ARBA00022723"/>
    </source>
</evidence>
<gene>
    <name evidence="8" type="ORF">AT746_03630</name>
</gene>
<dbReference type="GO" id="GO:0008235">
    <property type="term" value="F:metalloexopeptidase activity"/>
    <property type="evidence" value="ECO:0007669"/>
    <property type="project" value="InterPro"/>
</dbReference>